<accession>A0A1X9MN28</accession>
<evidence type="ECO:0000313" key="1">
    <source>
        <dbReference type="EMBL" id="ARK32712.1"/>
    </source>
</evidence>
<protein>
    <recommendedName>
        <fullName evidence="3">Collagen triple helix repeat (20 copies)</fullName>
    </recommendedName>
</protein>
<name>A0A1X9MN28_9BACI</name>
<evidence type="ECO:0008006" key="3">
    <source>
        <dbReference type="Google" id="ProtNLM"/>
    </source>
</evidence>
<proteinExistence type="predicted"/>
<organism evidence="1 2">
    <name type="scientific">Halalkalibacter krulwichiae</name>
    <dbReference type="NCBI Taxonomy" id="199441"/>
    <lineage>
        <taxon>Bacteria</taxon>
        <taxon>Bacillati</taxon>
        <taxon>Bacillota</taxon>
        <taxon>Bacilli</taxon>
        <taxon>Bacillales</taxon>
        <taxon>Bacillaceae</taxon>
        <taxon>Halalkalibacter</taxon>
    </lineage>
</organism>
<dbReference type="Proteomes" id="UP000193006">
    <property type="component" value="Chromosome"/>
</dbReference>
<keyword evidence="2" id="KW-1185">Reference proteome</keyword>
<dbReference type="KEGG" id="bkw:BkAM31D_24220"/>
<gene>
    <name evidence="1" type="ORF">BkAM31D_24220</name>
</gene>
<sequence length="271" mass="28481">MGFPNLPENFGPINIDLEAEDIAFLLLLSIAFEELSLAHIMNAEGEKLQAALGTLVNDTGALIFPGPLADNLDDLLETNRSVERMLRTIAKKEMLLQWKFEDVIDFLGTPPTATAACACAVEITADAETVITATEFPGADVDPEDVAIIQLTVNICPGCEPGESTINAVFANTTTNPNTTLVATLTPGTVEQLCQGETSSFIQGLANVLLYGGPLPTPVSDELPFTITVNADGTSTFTAQLPAPVGGTASITMENLNVTITECPIETNGGV</sequence>
<dbReference type="Pfam" id="PF26595">
    <property type="entry name" value="A_ENA"/>
    <property type="match status" value="1"/>
</dbReference>
<evidence type="ECO:0000313" key="2">
    <source>
        <dbReference type="Proteomes" id="UP000193006"/>
    </source>
</evidence>
<dbReference type="AlphaFoldDB" id="A0A1X9MN28"/>
<dbReference type="EMBL" id="CP020814">
    <property type="protein sequence ID" value="ARK32712.1"/>
    <property type="molecule type" value="Genomic_DNA"/>
</dbReference>
<dbReference type="RefSeq" id="WP_174521911.1">
    <property type="nucleotide sequence ID" value="NZ_CP020814.1"/>
</dbReference>
<reference evidence="1 2" key="1">
    <citation type="submission" date="2017-04" db="EMBL/GenBank/DDBJ databases">
        <title>Bacillus krulwichiae AM31D Genome sequencing and assembly.</title>
        <authorList>
            <person name="Krulwich T.A."/>
            <person name="Anastor L."/>
            <person name="Ehrlich R."/>
            <person name="Ehrlich G.D."/>
            <person name="Janto B."/>
        </authorList>
    </citation>
    <scope>NUCLEOTIDE SEQUENCE [LARGE SCALE GENOMIC DNA]</scope>
    <source>
        <strain evidence="1 2">AM31D</strain>
    </source>
</reference>
<dbReference type="InterPro" id="IPR058705">
    <property type="entry name" value="A_ENA"/>
</dbReference>